<dbReference type="SUPFAM" id="SSF51556">
    <property type="entry name" value="Metallo-dependent hydrolases"/>
    <property type="match status" value="1"/>
</dbReference>
<evidence type="ECO:0000256" key="1">
    <source>
        <dbReference type="ARBA" id="ARBA00023239"/>
    </source>
</evidence>
<dbReference type="Pfam" id="PF04909">
    <property type="entry name" value="Amidohydro_2"/>
    <property type="match status" value="1"/>
</dbReference>
<dbReference type="AlphaFoldDB" id="V5UWE2"/>
<organism evidence="3">
    <name type="scientific">Sorangium cellulosum</name>
    <name type="common">Polyangium cellulosum</name>
    <dbReference type="NCBI Taxonomy" id="56"/>
    <lineage>
        <taxon>Bacteria</taxon>
        <taxon>Pseudomonadati</taxon>
        <taxon>Myxococcota</taxon>
        <taxon>Polyangia</taxon>
        <taxon>Polyangiales</taxon>
        <taxon>Polyangiaceae</taxon>
        <taxon>Sorangium</taxon>
    </lineage>
</organism>
<gene>
    <name evidence="3" type="primary">mscE</name>
</gene>
<dbReference type="GO" id="GO:0016831">
    <property type="term" value="F:carboxy-lyase activity"/>
    <property type="evidence" value="ECO:0007669"/>
    <property type="project" value="InterPro"/>
</dbReference>
<dbReference type="InterPro" id="IPR032466">
    <property type="entry name" value="Metal_Hydrolase"/>
</dbReference>
<dbReference type="InterPro" id="IPR006680">
    <property type="entry name" value="Amidohydro-rel"/>
</dbReference>
<dbReference type="EMBL" id="KF657738">
    <property type="protein sequence ID" value="AHB82055.1"/>
    <property type="molecule type" value="Genomic_DNA"/>
</dbReference>
<dbReference type="GO" id="GO:0016787">
    <property type="term" value="F:hydrolase activity"/>
    <property type="evidence" value="ECO:0007669"/>
    <property type="project" value="UniProtKB-KW"/>
</dbReference>
<dbReference type="GO" id="GO:0005737">
    <property type="term" value="C:cytoplasm"/>
    <property type="evidence" value="ECO:0007669"/>
    <property type="project" value="TreeGrafter"/>
</dbReference>
<dbReference type="InterPro" id="IPR032465">
    <property type="entry name" value="ACMSD"/>
</dbReference>
<reference evidence="3" key="1">
    <citation type="journal article" date="2013" name="J. Am. Chem. Soc.">
        <title>Microsclerodermins from terrestrial myxobacteria: an intriguing biosynthesis likely connected to a sponge symbiont.</title>
        <authorList>
            <person name="Hoffmann T."/>
            <person name="Mueller S."/>
            <person name="Nadmid S."/>
            <person name="Garcia R."/>
            <person name="Mueller R."/>
        </authorList>
    </citation>
    <scope>NUCLEOTIDE SEQUENCE</scope>
    <source>
        <strain evidence="3">So ce38</strain>
    </source>
</reference>
<accession>V5UWE2</accession>
<evidence type="ECO:0000313" key="3">
    <source>
        <dbReference type="EMBL" id="AHB82055.1"/>
    </source>
</evidence>
<proteinExistence type="predicted"/>
<feature type="domain" description="Amidohydrolase-related" evidence="2">
    <location>
        <begin position="182"/>
        <end position="440"/>
    </location>
</feature>
<keyword evidence="1" id="KW-0456">Lyase</keyword>
<keyword evidence="3" id="KW-0378">Hydrolase</keyword>
<dbReference type="PANTHER" id="PTHR21240:SF28">
    <property type="entry name" value="ISO-OROTATE DECARBOXYLASE (EUROFUNG)"/>
    <property type="match status" value="1"/>
</dbReference>
<sequence length="446" mass="49318">MRAGARGAPEIAVSNVRRARHRGDARAQEVPEDGLHQVRRQIHPGTCHVSTLYPAENTMLDMKQFHGRLNDLDSHIQPSLSNYEVAAGETGRNFANAIRGALQTLPPDAARKLSGLIGEESSEFTEETVWKTKGASAPGSFTPEGRLRTLDLMGVRRALIFSDPGIQAASFAPGELGVATMRHWNDFALRFGGHDRDRLRVAALLNTHDIDVATAEAERVLAAGGRAFVFASSVAPGQLSPAHERMDRIWGMISEARATALLHIGGEHGFMGSDAWARGVDHLEFQPHDFTSETEQINTYTFASFHYAPQNFISTLVLGGVFERFPDLRFGAIELGAGWLAPMAERLDQVASLYARRLAPVLSLRPSEYIRRNVRVTPFRIEPVATYIDRYGFDECYCFSSDFPHPEGGVEPLKEFRQNIERLGQGAAEKLFVKNAEWVLPALSEN</sequence>
<protein>
    <submittedName>
        <fullName evidence="3">Putative amidohydrolase</fullName>
    </submittedName>
</protein>
<dbReference type="PANTHER" id="PTHR21240">
    <property type="entry name" value="2-AMINO-3-CARBOXYLMUCONATE-6-SEMIALDEHYDE DECARBOXYLASE"/>
    <property type="match status" value="1"/>
</dbReference>
<dbReference type="Gene3D" id="3.20.20.140">
    <property type="entry name" value="Metal-dependent hydrolases"/>
    <property type="match status" value="1"/>
</dbReference>
<dbReference type="GO" id="GO:0019748">
    <property type="term" value="P:secondary metabolic process"/>
    <property type="evidence" value="ECO:0007669"/>
    <property type="project" value="TreeGrafter"/>
</dbReference>
<name>V5UWE2_SORCE</name>
<evidence type="ECO:0000259" key="2">
    <source>
        <dbReference type="Pfam" id="PF04909"/>
    </source>
</evidence>